<evidence type="ECO:0000256" key="4">
    <source>
        <dbReference type="ARBA" id="ARBA00022737"/>
    </source>
</evidence>
<dbReference type="PANTHER" id="PTHR15271">
    <property type="entry name" value="CHROMATIN ASSEMBLY FACTOR 1 SUBUNIT B"/>
    <property type="match status" value="1"/>
</dbReference>
<evidence type="ECO:0000256" key="8">
    <source>
        <dbReference type="ARBA" id="ARBA00023242"/>
    </source>
</evidence>
<evidence type="ECO:0000259" key="11">
    <source>
        <dbReference type="Pfam" id="PF24105"/>
    </source>
</evidence>
<evidence type="ECO:0000313" key="13">
    <source>
        <dbReference type="Proteomes" id="UP001642483"/>
    </source>
</evidence>
<keyword evidence="3 9" id="KW-0853">WD repeat</keyword>
<evidence type="ECO:0000256" key="7">
    <source>
        <dbReference type="ARBA" id="ARBA00023204"/>
    </source>
</evidence>
<dbReference type="InterPro" id="IPR015943">
    <property type="entry name" value="WD40/YVTN_repeat-like_dom_sf"/>
</dbReference>
<dbReference type="InterPro" id="IPR001680">
    <property type="entry name" value="WD40_rpt"/>
</dbReference>
<dbReference type="PANTHER" id="PTHR15271:SF4">
    <property type="entry name" value="CHROMATIN ASSEMBLY FACTOR 1 SUBUNIT B"/>
    <property type="match status" value="1"/>
</dbReference>
<dbReference type="PROSITE" id="PS50294">
    <property type="entry name" value="WD_REPEATS_REGION"/>
    <property type="match status" value="2"/>
</dbReference>
<evidence type="ECO:0000256" key="10">
    <source>
        <dbReference type="SAM" id="MobiDB-lite"/>
    </source>
</evidence>
<evidence type="ECO:0000313" key="12">
    <source>
        <dbReference type="EMBL" id="CAK8672628.1"/>
    </source>
</evidence>
<dbReference type="Pfam" id="PF24105">
    <property type="entry name" value="Beta-prop_CAF1B_HIR1"/>
    <property type="match status" value="1"/>
</dbReference>
<keyword evidence="13" id="KW-1185">Reference proteome</keyword>
<feature type="region of interest" description="Disordered" evidence="10">
    <location>
        <begin position="429"/>
        <end position="448"/>
    </location>
</feature>
<keyword evidence="8" id="KW-0539">Nucleus</keyword>
<comment type="subcellular location">
    <subcellularLocation>
        <location evidence="1">Nucleus</location>
    </subcellularLocation>
</comment>
<evidence type="ECO:0000256" key="6">
    <source>
        <dbReference type="ARBA" id="ARBA00022853"/>
    </source>
</evidence>
<dbReference type="InterPro" id="IPR019775">
    <property type="entry name" value="WD40_repeat_CS"/>
</dbReference>
<comment type="caution">
    <text evidence="12">The sequence shown here is derived from an EMBL/GenBank/DDBJ whole genome shotgun (WGS) entry which is preliminary data.</text>
</comment>
<dbReference type="InterPro" id="IPR045145">
    <property type="entry name" value="PTHR15271"/>
</dbReference>
<dbReference type="SUPFAM" id="SSF50978">
    <property type="entry name" value="WD40 repeat-like"/>
    <property type="match status" value="1"/>
</dbReference>
<feature type="region of interest" description="Disordered" evidence="10">
    <location>
        <begin position="457"/>
        <end position="528"/>
    </location>
</feature>
<feature type="repeat" description="WD" evidence="9">
    <location>
        <begin position="159"/>
        <end position="200"/>
    </location>
</feature>
<protein>
    <recommendedName>
        <fullName evidence="11">CAF1B/HIR1 beta-propeller domain-containing protein</fullName>
    </recommendedName>
</protein>
<dbReference type="InterPro" id="IPR055410">
    <property type="entry name" value="Beta-prop_CAF1B_HIR1"/>
</dbReference>
<feature type="compositionally biased region" description="Polar residues" evidence="10">
    <location>
        <begin position="479"/>
        <end position="493"/>
    </location>
</feature>
<evidence type="ECO:0000256" key="2">
    <source>
        <dbReference type="ARBA" id="ARBA00007306"/>
    </source>
</evidence>
<sequence>MRVVTPEISWHAKEAVFSIDVQPCANSKFQRLATAGLDGNVRIWKVVKDDVMFLSNLSRHDKAVNVVRFSHVGNILASAGDDGSIILWRLSDKEEAPNIFEDEDGRNIEIWNASKIMRGHIEDINDLSWSYNDLFIATGSVDHSVILWDTEKGQKLAIFSDSKHFVNGVAWDPLGKYVAALSCDRSLRIYNMQSKKLVHCVNKIQYGSKSDGHAKSQRIFHDETVVRRRLCFTVDGKILITPAGCLQTEKTSPPAVNTTMMFTRGNLSKPSVYLPGLKEPASVVACCPVLFQLRKTNGNDNCSMFKLEYRNVFAVSSSDTILLYDTQQSAPFAIISNIHYASITDLNWSSDASFLAVSSRDGFCSIIHFGKHEIGERYTKPKASKNTATTLGSSDSNKSVVENKPQTKVALKEPENKFMSTTFAKMSVANKENGMSEKSKSTEVPITSEVTAKVKDQTKEMAAAQQTSSSSSPKPRRVTLTTISKDSSPSQKAFASAQERKENKPTTKQSSDGESAPRRVQLTTVKLD</sequence>
<organism evidence="12 13">
    <name type="scientific">Clavelina lepadiformis</name>
    <name type="common">Light-bulb sea squirt</name>
    <name type="synonym">Ascidia lepadiformis</name>
    <dbReference type="NCBI Taxonomy" id="159417"/>
    <lineage>
        <taxon>Eukaryota</taxon>
        <taxon>Metazoa</taxon>
        <taxon>Chordata</taxon>
        <taxon>Tunicata</taxon>
        <taxon>Ascidiacea</taxon>
        <taxon>Aplousobranchia</taxon>
        <taxon>Clavelinidae</taxon>
        <taxon>Clavelina</taxon>
    </lineage>
</organism>
<feature type="domain" description="CAF1B/HIR1 beta-propeller" evidence="11">
    <location>
        <begin position="1"/>
        <end position="374"/>
    </location>
</feature>
<dbReference type="InterPro" id="IPR036322">
    <property type="entry name" value="WD40_repeat_dom_sf"/>
</dbReference>
<accession>A0ABP0F1R8</accession>
<dbReference type="PROSITE" id="PS00678">
    <property type="entry name" value="WD_REPEATS_1"/>
    <property type="match status" value="1"/>
</dbReference>
<evidence type="ECO:0000256" key="3">
    <source>
        <dbReference type="ARBA" id="ARBA00022574"/>
    </source>
</evidence>
<name>A0ABP0F1R8_CLALP</name>
<keyword evidence="7" id="KW-0234">DNA repair</keyword>
<evidence type="ECO:0000256" key="5">
    <source>
        <dbReference type="ARBA" id="ARBA00022763"/>
    </source>
</evidence>
<feature type="repeat" description="WD" evidence="9">
    <location>
        <begin position="57"/>
        <end position="98"/>
    </location>
</feature>
<keyword evidence="5" id="KW-0227">DNA damage</keyword>
<dbReference type="Gene3D" id="2.130.10.10">
    <property type="entry name" value="YVTN repeat-like/Quinoprotein amine dehydrogenase"/>
    <property type="match status" value="3"/>
</dbReference>
<reference evidence="12 13" key="1">
    <citation type="submission" date="2024-02" db="EMBL/GenBank/DDBJ databases">
        <authorList>
            <person name="Daric V."/>
            <person name="Darras S."/>
        </authorList>
    </citation>
    <scope>NUCLEOTIDE SEQUENCE [LARGE SCALE GENOMIC DNA]</scope>
</reference>
<keyword evidence="6" id="KW-0156">Chromatin regulator</keyword>
<keyword evidence="4" id="KW-0677">Repeat</keyword>
<evidence type="ECO:0000256" key="1">
    <source>
        <dbReference type="ARBA" id="ARBA00004123"/>
    </source>
</evidence>
<dbReference type="SMART" id="SM00320">
    <property type="entry name" value="WD40"/>
    <property type="match status" value="5"/>
</dbReference>
<dbReference type="PROSITE" id="PS50082">
    <property type="entry name" value="WD_REPEATS_2"/>
    <property type="match status" value="3"/>
</dbReference>
<feature type="compositionally biased region" description="Polar residues" evidence="10">
    <location>
        <begin position="384"/>
        <end position="406"/>
    </location>
</feature>
<evidence type="ECO:0000256" key="9">
    <source>
        <dbReference type="PROSITE-ProRule" id="PRU00221"/>
    </source>
</evidence>
<dbReference type="Proteomes" id="UP001642483">
    <property type="component" value="Unassembled WGS sequence"/>
</dbReference>
<feature type="region of interest" description="Disordered" evidence="10">
    <location>
        <begin position="380"/>
        <end position="407"/>
    </location>
</feature>
<gene>
    <name evidence="12" type="ORF">CVLEPA_LOCUS2328</name>
</gene>
<feature type="repeat" description="WD" evidence="9">
    <location>
        <begin position="117"/>
        <end position="158"/>
    </location>
</feature>
<proteinExistence type="inferred from homology"/>
<comment type="similarity">
    <text evidence="2">Belongs to the WD repeat HIR1 family.</text>
</comment>
<dbReference type="EMBL" id="CAWYQH010000001">
    <property type="protein sequence ID" value="CAK8672628.1"/>
    <property type="molecule type" value="Genomic_DNA"/>
</dbReference>